<comment type="caution">
    <text evidence="2">The sequence shown here is derived from an EMBL/GenBank/DDBJ whole genome shotgun (WGS) entry which is preliminary data.</text>
</comment>
<feature type="transmembrane region" description="Helical" evidence="1">
    <location>
        <begin position="323"/>
        <end position="349"/>
    </location>
</feature>
<feature type="transmembrane region" description="Helical" evidence="1">
    <location>
        <begin position="57"/>
        <end position="75"/>
    </location>
</feature>
<feature type="transmembrane region" description="Helical" evidence="1">
    <location>
        <begin position="447"/>
        <end position="467"/>
    </location>
</feature>
<feature type="transmembrane region" description="Helical" evidence="1">
    <location>
        <begin position="229"/>
        <end position="246"/>
    </location>
</feature>
<keyword evidence="1" id="KW-0472">Membrane</keyword>
<name>A0A6I2UBQ6_9FIRM</name>
<keyword evidence="1" id="KW-1133">Transmembrane helix</keyword>
<reference evidence="2 3" key="1">
    <citation type="submission" date="2019-08" db="EMBL/GenBank/DDBJ databases">
        <title>In-depth cultivation of the pig gut microbiome towards novel bacterial diversity and tailored functional studies.</title>
        <authorList>
            <person name="Wylensek D."/>
            <person name="Hitch T.C.A."/>
            <person name="Clavel T."/>
        </authorList>
    </citation>
    <scope>NUCLEOTIDE SEQUENCE [LARGE SCALE GENOMIC DNA]</scope>
    <source>
        <strain evidence="2 3">WCA-693-APC-5D-A</strain>
    </source>
</reference>
<dbReference type="RefSeq" id="WP_154407115.1">
    <property type="nucleotide sequence ID" value="NZ_VUNR01000014.1"/>
</dbReference>
<feature type="transmembrane region" description="Helical" evidence="1">
    <location>
        <begin position="412"/>
        <end position="435"/>
    </location>
</feature>
<dbReference type="EMBL" id="VUNR01000014">
    <property type="protein sequence ID" value="MSU08953.1"/>
    <property type="molecule type" value="Genomic_DNA"/>
</dbReference>
<accession>A0A6I2UBQ6</accession>
<evidence type="ECO:0000313" key="3">
    <source>
        <dbReference type="Proteomes" id="UP000433181"/>
    </source>
</evidence>
<dbReference type="PANTHER" id="PTHR30354:SF7">
    <property type="entry name" value="BLL7963 PROTEIN"/>
    <property type="match status" value="1"/>
</dbReference>
<keyword evidence="3" id="KW-1185">Reference proteome</keyword>
<feature type="transmembrane region" description="Helical" evidence="1">
    <location>
        <begin position="369"/>
        <end position="391"/>
    </location>
</feature>
<gene>
    <name evidence="2" type="ORF">FYJ84_08145</name>
</gene>
<feature type="transmembrane region" description="Helical" evidence="1">
    <location>
        <begin position="6"/>
        <end position="36"/>
    </location>
</feature>
<organism evidence="2 3">
    <name type="scientific">Anaerovibrio slackiae</name>
    <dbReference type="NCBI Taxonomy" id="2652309"/>
    <lineage>
        <taxon>Bacteria</taxon>
        <taxon>Bacillati</taxon>
        <taxon>Bacillota</taxon>
        <taxon>Negativicutes</taxon>
        <taxon>Selenomonadales</taxon>
        <taxon>Selenomonadaceae</taxon>
        <taxon>Anaerovibrio</taxon>
    </lineage>
</organism>
<feature type="transmembrane region" description="Helical" evidence="1">
    <location>
        <begin position="97"/>
        <end position="126"/>
    </location>
</feature>
<dbReference type="AlphaFoldDB" id="A0A6I2UBQ6"/>
<evidence type="ECO:0000313" key="2">
    <source>
        <dbReference type="EMBL" id="MSU08953.1"/>
    </source>
</evidence>
<sequence>MDTAIIFVALIGLMVMAYRGASIILIAPVFAVVAALGSEHASLPVFSELYMTKAAEYLKNYYPIFLFGAVFARLMEKGGMAASVAGKIIELLGEKRAVLAVLLGCGALTYGGLSVFVVAFVMYPFGAVVFKKADIPKRLLPAALWMGIFSFAMVAMPGTPQIQNIIPSSYFGTSTWSGMGIGIFASVVFLLMGWGWISFRAKRLKAAGEGYGRHIEFSQRRHKIPNPNWKVSVIPLIMVIGLNVFLSNPFNWDWAFHWDQGALESLVPLKISLLAHSVAKISAGWSITISLILSSIAAAIIARRHLRITEGMMTTINGSAVSSCSAVLNVASGYAFGCVVVSLGGFVVIKDLLLNLDFGGGPLFSAVLTTNVMCGFTGSASGGLTIALSMLGDQWAAMAAQAGIPLEVLHRIVAISSIGIDPVPHCGALVTMLAICGLSHKDSYGDIAILMGMKFLVPFLCVIFYMVTGIA</sequence>
<dbReference type="GO" id="GO:0015128">
    <property type="term" value="F:gluconate transmembrane transporter activity"/>
    <property type="evidence" value="ECO:0007669"/>
    <property type="project" value="InterPro"/>
</dbReference>
<dbReference type="GO" id="GO:0005886">
    <property type="term" value="C:plasma membrane"/>
    <property type="evidence" value="ECO:0007669"/>
    <property type="project" value="TreeGrafter"/>
</dbReference>
<evidence type="ECO:0000256" key="1">
    <source>
        <dbReference type="SAM" id="Phobius"/>
    </source>
</evidence>
<protein>
    <submittedName>
        <fullName evidence="2">GntP family permease</fullName>
    </submittedName>
</protein>
<feature type="transmembrane region" description="Helical" evidence="1">
    <location>
        <begin position="138"/>
        <end position="156"/>
    </location>
</feature>
<dbReference type="Proteomes" id="UP000433181">
    <property type="component" value="Unassembled WGS sequence"/>
</dbReference>
<dbReference type="InterPro" id="IPR003474">
    <property type="entry name" value="Glcn_transporter"/>
</dbReference>
<keyword evidence="1" id="KW-0812">Transmembrane</keyword>
<dbReference type="PANTHER" id="PTHR30354">
    <property type="entry name" value="GNT FAMILY GLUCONATE TRANSPORTER"/>
    <property type="match status" value="1"/>
</dbReference>
<proteinExistence type="predicted"/>
<feature type="transmembrane region" description="Helical" evidence="1">
    <location>
        <begin position="176"/>
        <end position="197"/>
    </location>
</feature>
<feature type="transmembrane region" description="Helical" evidence="1">
    <location>
        <begin position="283"/>
        <end position="302"/>
    </location>
</feature>
<dbReference type="GeneID" id="96778885"/>